<dbReference type="GO" id="GO:0016020">
    <property type="term" value="C:membrane"/>
    <property type="evidence" value="ECO:0007669"/>
    <property type="project" value="UniProtKB-SubCell"/>
</dbReference>
<dbReference type="GO" id="GO:0016192">
    <property type="term" value="P:vesicle-mediated transport"/>
    <property type="evidence" value="ECO:0007669"/>
    <property type="project" value="UniProtKB-KW"/>
</dbReference>
<dbReference type="InterPro" id="IPR000744">
    <property type="entry name" value="NSF_attach"/>
</dbReference>
<dbReference type="SUPFAM" id="SSF48452">
    <property type="entry name" value="TPR-like"/>
    <property type="match status" value="1"/>
</dbReference>
<dbReference type="GO" id="GO:0006886">
    <property type="term" value="P:intracellular protein transport"/>
    <property type="evidence" value="ECO:0007669"/>
    <property type="project" value="UniProtKB-UniRule"/>
</dbReference>
<keyword evidence="4" id="KW-0931">ER-Golgi transport</keyword>
<dbReference type="Proteomes" id="UP001530400">
    <property type="component" value="Unassembled WGS sequence"/>
</dbReference>
<keyword evidence="2 4" id="KW-0813">Transport</keyword>
<evidence type="ECO:0000256" key="4">
    <source>
        <dbReference type="RuleBase" id="RU367013"/>
    </source>
</evidence>
<dbReference type="Gene3D" id="1.25.40.10">
    <property type="entry name" value="Tetratricopeptide repeat domain"/>
    <property type="match status" value="1"/>
</dbReference>
<comment type="subcellular location">
    <subcellularLocation>
        <location evidence="4">Membrane</location>
        <topology evidence="4">Peripheral membrane protein</topology>
    </subcellularLocation>
</comment>
<dbReference type="InterPro" id="IPR011990">
    <property type="entry name" value="TPR-like_helical_dom_sf"/>
</dbReference>
<dbReference type="PANTHER" id="PTHR13768">
    <property type="entry name" value="SOLUBLE NSF ATTACHMENT PROTEIN SNAP"/>
    <property type="match status" value="1"/>
</dbReference>
<dbReference type="AlphaFoldDB" id="A0ABD3NC80"/>
<keyword evidence="4" id="KW-0472">Membrane</keyword>
<evidence type="ECO:0000313" key="5">
    <source>
        <dbReference type="EMBL" id="KAL3773641.1"/>
    </source>
</evidence>
<comment type="similarity">
    <text evidence="1 4">Belongs to the SNAP family.</text>
</comment>
<dbReference type="Pfam" id="PF14938">
    <property type="entry name" value="SNAP"/>
    <property type="match status" value="1"/>
</dbReference>
<comment type="caution">
    <text evidence="5">The sequence shown here is derived from an EMBL/GenBank/DDBJ whole genome shotgun (WGS) entry which is preliminary data.</text>
</comment>
<comment type="function">
    <text evidence="4">Required for vesicular transport between the endoplasmic reticulum and the Golgi apparatus.</text>
</comment>
<reference evidence="5 6" key="1">
    <citation type="submission" date="2024-10" db="EMBL/GenBank/DDBJ databases">
        <title>Updated reference genomes for cyclostephanoid diatoms.</title>
        <authorList>
            <person name="Roberts W.R."/>
            <person name="Alverson A.J."/>
        </authorList>
    </citation>
    <scope>NUCLEOTIDE SEQUENCE [LARGE SCALE GENOMIC DNA]</scope>
    <source>
        <strain evidence="5 6">AJA010-31</strain>
    </source>
</reference>
<dbReference type="PRINTS" id="PR00448">
    <property type="entry name" value="NSFATTACHMNT"/>
</dbReference>
<evidence type="ECO:0000256" key="2">
    <source>
        <dbReference type="ARBA" id="ARBA00022448"/>
    </source>
</evidence>
<evidence type="ECO:0008006" key="7">
    <source>
        <dbReference type="Google" id="ProtNLM"/>
    </source>
</evidence>
<evidence type="ECO:0000256" key="1">
    <source>
        <dbReference type="ARBA" id="ARBA00010050"/>
    </source>
</evidence>
<organism evidence="5 6">
    <name type="scientific">Cyclotella atomus</name>
    <dbReference type="NCBI Taxonomy" id="382360"/>
    <lineage>
        <taxon>Eukaryota</taxon>
        <taxon>Sar</taxon>
        <taxon>Stramenopiles</taxon>
        <taxon>Ochrophyta</taxon>
        <taxon>Bacillariophyta</taxon>
        <taxon>Coscinodiscophyceae</taxon>
        <taxon>Thalassiosirophycidae</taxon>
        <taxon>Stephanodiscales</taxon>
        <taxon>Stephanodiscaceae</taxon>
        <taxon>Cyclotella</taxon>
    </lineage>
</organism>
<proteinExistence type="inferred from homology"/>
<evidence type="ECO:0000313" key="6">
    <source>
        <dbReference type="Proteomes" id="UP001530400"/>
    </source>
</evidence>
<evidence type="ECO:0000256" key="3">
    <source>
        <dbReference type="ARBA" id="ARBA00022927"/>
    </source>
</evidence>
<accession>A0ABD3NC80</accession>
<keyword evidence="3 4" id="KW-0653">Protein transport</keyword>
<dbReference type="EMBL" id="JALLPJ020001225">
    <property type="protein sequence ID" value="KAL3773641.1"/>
    <property type="molecule type" value="Genomic_DNA"/>
</dbReference>
<sequence length="320" mass="34241">MSALSQAQKSKAQTFLTEATATLSKSTWFASSTSRKNEDAAELYTKAANAYKVGGWHDDAGDAYVKAAELYKVEKSLGEASKCLSDAGTCYKKGGVNISRAVECWSDAVTLLCDAGRLNMAAKLSKEIAEALENNLDGDNGGGNANESVAAAIQSYQQAADLFEMENAKSQASGCLAKIAELSSAALDPPDLLKAAELYESLGRGCLESNLLKYNAKSHFLNGVMCHLANGDAIGASQAYTRFDNLDYTFGESREGKFASQLIETVENFDAEGFATACFEYDRISKLDPWKTSMLVKVKRGISEEGGMDGGDEEGDFDLT</sequence>
<protein>
    <recommendedName>
        <fullName evidence="7">Alpha-soluble NSF attachment protein</fullName>
    </recommendedName>
</protein>
<keyword evidence="6" id="KW-1185">Reference proteome</keyword>
<dbReference type="CDD" id="cd15832">
    <property type="entry name" value="SNAP"/>
    <property type="match status" value="1"/>
</dbReference>
<gene>
    <name evidence="5" type="ORF">ACHAWO_007708</name>
</gene>
<name>A0ABD3NC80_9STRA</name>
<dbReference type="PANTHER" id="PTHR13768:SF8">
    <property type="entry name" value="ALPHA-SOLUBLE NSF ATTACHMENT PROTEIN"/>
    <property type="match status" value="1"/>
</dbReference>